<reference evidence="1" key="1">
    <citation type="submission" date="2023-05" db="EMBL/GenBank/DDBJ databases">
        <authorList>
            <consortium name="ELIXIR-Norway"/>
        </authorList>
    </citation>
    <scope>NUCLEOTIDE SEQUENCE</scope>
</reference>
<proteinExistence type="predicted"/>
<dbReference type="EMBL" id="OX596106">
    <property type="protein sequence ID" value="CAN0176714.1"/>
    <property type="molecule type" value="Genomic_DNA"/>
</dbReference>
<protein>
    <submittedName>
        <fullName evidence="1">Uncharacterized protein</fullName>
    </submittedName>
</protein>
<name>A0AC59Z2S6_RANTA</name>
<organism evidence="1 2">
    <name type="scientific">Rangifer tarandus platyrhynchus</name>
    <name type="common">Svalbard reindeer</name>
    <dbReference type="NCBI Taxonomy" id="3082113"/>
    <lineage>
        <taxon>Eukaryota</taxon>
        <taxon>Metazoa</taxon>
        <taxon>Chordata</taxon>
        <taxon>Craniata</taxon>
        <taxon>Vertebrata</taxon>
        <taxon>Euteleostomi</taxon>
        <taxon>Mammalia</taxon>
        <taxon>Eutheria</taxon>
        <taxon>Laurasiatheria</taxon>
        <taxon>Artiodactyla</taxon>
        <taxon>Ruminantia</taxon>
        <taxon>Pecora</taxon>
        <taxon>Cervidae</taxon>
        <taxon>Odocoileinae</taxon>
        <taxon>Rangifer</taxon>
    </lineage>
</organism>
<evidence type="ECO:0000313" key="2">
    <source>
        <dbReference type="Proteomes" id="UP001162501"/>
    </source>
</evidence>
<dbReference type="Proteomes" id="UP001162501">
    <property type="component" value="Chromosome 22"/>
</dbReference>
<evidence type="ECO:0000313" key="1">
    <source>
        <dbReference type="EMBL" id="CAN0176714.1"/>
    </source>
</evidence>
<accession>A0AC59Z2S6</accession>
<gene>
    <name evidence="1" type="ORF">MRATA1EN22A_LOCUS13202</name>
</gene>
<sequence>MRVPRAPAGDGLRLPRLQAQPGPPGTPRKQCRGRPAGGAGPRPAHASAPDREPGEGADAARASASDSPALPQSPAVVLAARSVKAGLLGAVGRLSVPAFAGPPLLPVRALLLTCRLVARLLFPSILFSAPALSFYKSSFTDSFLLVSQDPAQLQEASP</sequence>
<reference evidence="1" key="2">
    <citation type="submission" date="2025-03" db="EMBL/GenBank/DDBJ databases">
        <authorList>
            <consortium name="ELIXIR-Norway"/>
            <consortium name="Elixir Norway"/>
        </authorList>
    </citation>
    <scope>NUCLEOTIDE SEQUENCE</scope>
</reference>